<reference evidence="1" key="1">
    <citation type="submission" date="2019-04" db="EMBL/GenBank/DDBJ databases">
        <title>Draft genome sequences of Streptomyces avermitilis MC3.</title>
        <authorList>
            <person name="Komaki H."/>
            <person name="Tamura T."/>
            <person name="Hosoyama A."/>
        </authorList>
    </citation>
    <scope>NUCLEOTIDE SEQUENCE</scope>
    <source>
        <strain evidence="1">MC3</strain>
    </source>
</reference>
<name>A0A499VRE9_STRAX</name>
<accession>A0A499VRE9</accession>
<dbReference type="AlphaFoldDB" id="A0A499VRE9"/>
<protein>
    <submittedName>
        <fullName evidence="1">Uncharacterized protein</fullName>
    </submittedName>
</protein>
<evidence type="ECO:0000313" key="1">
    <source>
        <dbReference type="EMBL" id="BBJ55570.1"/>
    </source>
</evidence>
<dbReference type="EMBL" id="AP019621">
    <property type="protein sequence ID" value="BBJ55570.1"/>
    <property type="molecule type" value="Genomic_DNA"/>
</dbReference>
<gene>
    <name evidence="1" type="ORF">SAVMC3_81990</name>
</gene>
<sequence length="63" mass="6785">MSATDPTVAITRRGVLRDSARFQMVEFTVATAPVASAAARAFDKPGTKRHGRLARTIPTSTLR</sequence>
<proteinExistence type="predicted"/>
<organism evidence="1">
    <name type="scientific">Streptomyces avermitilis</name>
    <dbReference type="NCBI Taxonomy" id="33903"/>
    <lineage>
        <taxon>Bacteria</taxon>
        <taxon>Bacillati</taxon>
        <taxon>Actinomycetota</taxon>
        <taxon>Actinomycetes</taxon>
        <taxon>Kitasatosporales</taxon>
        <taxon>Streptomycetaceae</taxon>
        <taxon>Streptomyces</taxon>
    </lineage>
</organism>